<feature type="chain" id="PRO_5043327395" description="SHSP domain-containing protein" evidence="8">
    <location>
        <begin position="20"/>
        <end position="278"/>
    </location>
</feature>
<feature type="region of interest" description="Disordered" evidence="6">
    <location>
        <begin position="89"/>
        <end position="209"/>
    </location>
</feature>
<dbReference type="Pfam" id="PF00011">
    <property type="entry name" value="HSP20"/>
    <property type="match status" value="1"/>
</dbReference>
<feature type="transmembrane region" description="Helical" evidence="7">
    <location>
        <begin position="242"/>
        <end position="259"/>
    </location>
</feature>
<evidence type="ECO:0000256" key="5">
    <source>
        <dbReference type="RuleBase" id="RU003616"/>
    </source>
</evidence>
<comment type="similarity">
    <text evidence="4 5">Belongs to the small heat shock protein (HSP20) family.</text>
</comment>
<dbReference type="PANTHER" id="PTHR43670:SF73">
    <property type="entry name" value="INACTIVE PROTEIN RESTRICTED TEV MOVEMENT 2-LIKE"/>
    <property type="match status" value="1"/>
</dbReference>
<keyword evidence="8" id="KW-0732">Signal</keyword>
<sequence length="278" mass="31190">MCICVNQVAVIIFSFLVIGYEKDNLKVQVTSKKKLRISGERRDRVNELYRFYQEFPIPADCDADQISANFRDGILDAILPKLNKSVVARQKGKPKLAPSKEAPKPDLKPTNWNANLAEQKQALQKVPSKKDTDKEATEQVEAQMPQKHKDVQQNQYKDQENVADKEVPPRTAVAKTSNDVSSKVAEKEKEMNDGNGKTNEKPKEKEQGGVTGMMEEKVKHQLGVTQQVLGVLVTEIRNPRKVTKLVLAVLLVLVLGLYAEDAFRFLLPGSDPELQQTI</sequence>
<dbReference type="Gene3D" id="2.60.40.790">
    <property type="match status" value="1"/>
</dbReference>
<evidence type="ECO:0000256" key="6">
    <source>
        <dbReference type="SAM" id="MobiDB-lite"/>
    </source>
</evidence>
<evidence type="ECO:0000256" key="7">
    <source>
        <dbReference type="SAM" id="Phobius"/>
    </source>
</evidence>
<feature type="compositionally biased region" description="Basic and acidic residues" evidence="6">
    <location>
        <begin position="128"/>
        <end position="137"/>
    </location>
</feature>
<evidence type="ECO:0000259" key="9">
    <source>
        <dbReference type="PROSITE" id="PS01031"/>
    </source>
</evidence>
<feature type="compositionally biased region" description="Basic and acidic residues" evidence="6">
    <location>
        <begin position="147"/>
        <end position="168"/>
    </location>
</feature>
<dbReference type="InterPro" id="IPR008978">
    <property type="entry name" value="HSP20-like_chaperone"/>
</dbReference>
<comment type="caution">
    <text evidence="10">The sequence shown here is derived from an EMBL/GenBank/DDBJ whole genome shotgun (WGS) entry which is preliminary data.</text>
</comment>
<proteinExistence type="inferred from homology"/>
<dbReference type="GO" id="GO:0034605">
    <property type="term" value="P:cellular response to heat"/>
    <property type="evidence" value="ECO:0007669"/>
    <property type="project" value="TreeGrafter"/>
</dbReference>
<dbReference type="SUPFAM" id="SSF49764">
    <property type="entry name" value="HSP20-like chaperones"/>
    <property type="match status" value="1"/>
</dbReference>
<evidence type="ECO:0000256" key="3">
    <source>
        <dbReference type="ARBA" id="ARBA00022821"/>
    </source>
</evidence>
<evidence type="ECO:0000256" key="8">
    <source>
        <dbReference type="SAM" id="SignalP"/>
    </source>
</evidence>
<protein>
    <recommendedName>
        <fullName evidence="9">SHSP domain-containing protein</fullName>
    </recommendedName>
</protein>
<evidence type="ECO:0000313" key="11">
    <source>
        <dbReference type="Proteomes" id="UP001054252"/>
    </source>
</evidence>
<reference evidence="10 11" key="1">
    <citation type="journal article" date="2021" name="Commun. Biol.">
        <title>The genome of Shorea leprosula (Dipterocarpaceae) highlights the ecological relevance of drought in aseasonal tropical rainforests.</title>
        <authorList>
            <person name="Ng K.K.S."/>
            <person name="Kobayashi M.J."/>
            <person name="Fawcett J.A."/>
            <person name="Hatakeyama M."/>
            <person name="Paape T."/>
            <person name="Ng C.H."/>
            <person name="Ang C.C."/>
            <person name="Tnah L.H."/>
            <person name="Lee C.T."/>
            <person name="Nishiyama T."/>
            <person name="Sese J."/>
            <person name="O'Brien M.J."/>
            <person name="Copetti D."/>
            <person name="Mohd Noor M.I."/>
            <person name="Ong R.C."/>
            <person name="Putra M."/>
            <person name="Sireger I.Z."/>
            <person name="Indrioko S."/>
            <person name="Kosugi Y."/>
            <person name="Izuno A."/>
            <person name="Isagi Y."/>
            <person name="Lee S.L."/>
            <person name="Shimizu K.K."/>
        </authorList>
    </citation>
    <scope>NUCLEOTIDE SEQUENCE [LARGE SCALE GENOMIC DNA]</scope>
    <source>
        <strain evidence="10">214</strain>
    </source>
</reference>
<gene>
    <name evidence="10" type="ORF">SLEP1_g56651</name>
</gene>
<dbReference type="InterPro" id="IPR002068">
    <property type="entry name" value="A-crystallin/Hsp20_dom"/>
</dbReference>
<accession>A0AAV5MLN8</accession>
<dbReference type="GO" id="GO:0006952">
    <property type="term" value="P:defense response"/>
    <property type="evidence" value="ECO:0007669"/>
    <property type="project" value="UniProtKB-KW"/>
</dbReference>
<evidence type="ECO:0000256" key="4">
    <source>
        <dbReference type="PROSITE-ProRule" id="PRU00285"/>
    </source>
</evidence>
<evidence type="ECO:0000256" key="1">
    <source>
        <dbReference type="ARBA" id="ARBA00004162"/>
    </source>
</evidence>
<dbReference type="EMBL" id="BPVZ01000327">
    <property type="protein sequence ID" value="GKV49929.1"/>
    <property type="molecule type" value="Genomic_DNA"/>
</dbReference>
<dbReference type="CDD" id="cd06464">
    <property type="entry name" value="ACD_sHsps-like"/>
    <property type="match status" value="1"/>
</dbReference>
<keyword evidence="11" id="KW-1185">Reference proteome</keyword>
<feature type="compositionally biased region" description="Basic and acidic residues" evidence="6">
    <location>
        <begin position="184"/>
        <end position="207"/>
    </location>
</feature>
<evidence type="ECO:0000313" key="10">
    <source>
        <dbReference type="EMBL" id="GKV49929.1"/>
    </source>
</evidence>
<evidence type="ECO:0000256" key="2">
    <source>
        <dbReference type="ARBA" id="ARBA00022475"/>
    </source>
</evidence>
<keyword evidence="7" id="KW-0472">Membrane</keyword>
<dbReference type="AlphaFoldDB" id="A0AAV5MLN8"/>
<keyword evidence="7" id="KW-1133">Transmembrane helix</keyword>
<name>A0AAV5MLN8_9ROSI</name>
<comment type="subcellular location">
    <subcellularLocation>
        <location evidence="1">Cell membrane</location>
        <topology evidence="1">Single-pass membrane protein</topology>
    </subcellularLocation>
</comment>
<organism evidence="10 11">
    <name type="scientific">Rubroshorea leprosula</name>
    <dbReference type="NCBI Taxonomy" id="152421"/>
    <lineage>
        <taxon>Eukaryota</taxon>
        <taxon>Viridiplantae</taxon>
        <taxon>Streptophyta</taxon>
        <taxon>Embryophyta</taxon>
        <taxon>Tracheophyta</taxon>
        <taxon>Spermatophyta</taxon>
        <taxon>Magnoliopsida</taxon>
        <taxon>eudicotyledons</taxon>
        <taxon>Gunneridae</taxon>
        <taxon>Pentapetalae</taxon>
        <taxon>rosids</taxon>
        <taxon>malvids</taxon>
        <taxon>Malvales</taxon>
        <taxon>Dipterocarpaceae</taxon>
        <taxon>Rubroshorea</taxon>
    </lineage>
</organism>
<keyword evidence="3" id="KW-0611">Plant defense</keyword>
<dbReference type="Proteomes" id="UP001054252">
    <property type="component" value="Unassembled WGS sequence"/>
</dbReference>
<dbReference type="PANTHER" id="PTHR43670">
    <property type="entry name" value="HEAT SHOCK PROTEIN 26"/>
    <property type="match status" value="1"/>
</dbReference>
<feature type="signal peptide" evidence="8">
    <location>
        <begin position="1"/>
        <end position="19"/>
    </location>
</feature>
<feature type="domain" description="SHSP" evidence="9">
    <location>
        <begin position="1"/>
        <end position="97"/>
    </location>
</feature>
<keyword evidence="2" id="KW-1003">Cell membrane</keyword>
<dbReference type="PROSITE" id="PS01031">
    <property type="entry name" value="SHSP"/>
    <property type="match status" value="1"/>
</dbReference>
<feature type="compositionally biased region" description="Polar residues" evidence="6">
    <location>
        <begin position="110"/>
        <end position="122"/>
    </location>
</feature>
<keyword evidence="7" id="KW-0812">Transmembrane</keyword>
<dbReference type="GO" id="GO:0005886">
    <property type="term" value="C:plasma membrane"/>
    <property type="evidence" value="ECO:0007669"/>
    <property type="project" value="UniProtKB-SubCell"/>
</dbReference>